<evidence type="ECO:0000259" key="1">
    <source>
        <dbReference type="Pfam" id="PF07992"/>
    </source>
</evidence>
<comment type="caution">
    <text evidence="3">The sequence shown here is derived from an EMBL/GenBank/DDBJ whole genome shotgun (WGS) entry which is preliminary data.</text>
</comment>
<dbReference type="EMBL" id="JAUMVS010000201">
    <property type="protein sequence ID" value="MDO4842521.1"/>
    <property type="molecule type" value="Genomic_DNA"/>
</dbReference>
<name>A0AA43RKJ6_9ACTN</name>
<evidence type="ECO:0000313" key="3">
    <source>
        <dbReference type="EMBL" id="MDO4842521.1"/>
    </source>
</evidence>
<feature type="domain" description="Dihydroprymidine dehydrogenase" evidence="2">
    <location>
        <begin position="121"/>
        <end position="210"/>
    </location>
</feature>
<feature type="domain" description="FAD/NAD(P)-binding" evidence="1">
    <location>
        <begin position="226"/>
        <end position="405"/>
    </location>
</feature>
<dbReference type="SUPFAM" id="SSF46548">
    <property type="entry name" value="alpha-helical ferredoxin"/>
    <property type="match status" value="1"/>
</dbReference>
<dbReference type="Pfam" id="PF07992">
    <property type="entry name" value="Pyr_redox_2"/>
    <property type="match status" value="1"/>
</dbReference>
<dbReference type="InterPro" id="IPR009051">
    <property type="entry name" value="Helical_ferredxn"/>
</dbReference>
<dbReference type="Pfam" id="PF14691">
    <property type="entry name" value="Fer4_20"/>
    <property type="match status" value="1"/>
</dbReference>
<evidence type="ECO:0000259" key="2">
    <source>
        <dbReference type="Pfam" id="PF14691"/>
    </source>
</evidence>
<gene>
    <name evidence="3" type="ORF">Q3982_07600</name>
</gene>
<keyword evidence="4" id="KW-1185">Reference proteome</keyword>
<sequence length="413" mass="45027">MIVKADVEKCLDADSLKEAVKVAKPGTCQISIQLARFEKFYHEVRLATEDLESDNFKKFTSVLDALKNIHLYLSNEKKFEGMKKAATELVASTESSETTKKACLELLEGIELFQLEYYAHVSAHSCAVDKNMKSPCKAGCPAHVNASAYIGLASQGDYAGAVKMVRKDNPFVTACALVCMHPCEDFCRRKGIDAAVNIRGVKKLSIDNAPADEVTTPPRQAETGKNIAVIGGGPCGLSCAYYLAIMGHNVDVYESRHQLGGMLRYGIPKYRFPREKLDQDINAILNVGGINVELDCDVDAAKFNEIKAAHDATFVAIGAHTGKGLRVENVDAEGVMSAVQILREIGDENYPDFSGLNIGVVGGGNVAMDCVRSSVRLNAKNVYCFYRRRIEDMPAAKEEIHGAMEEGVQFLAL</sequence>
<organism evidence="3 4">
    <name type="scientific">Phoenicibacter congonensis</name>
    <dbReference type="NCBI Taxonomy" id="1944646"/>
    <lineage>
        <taxon>Bacteria</taxon>
        <taxon>Bacillati</taxon>
        <taxon>Actinomycetota</taxon>
        <taxon>Coriobacteriia</taxon>
        <taxon>Eggerthellales</taxon>
        <taxon>Eggerthellaceae</taxon>
        <taxon>Phoenicibacter</taxon>
    </lineage>
</organism>
<dbReference type="InterPro" id="IPR023753">
    <property type="entry name" value="FAD/NAD-binding_dom"/>
</dbReference>
<dbReference type="InterPro" id="IPR036188">
    <property type="entry name" value="FAD/NAD-bd_sf"/>
</dbReference>
<feature type="non-terminal residue" evidence="3">
    <location>
        <position position="413"/>
    </location>
</feature>
<accession>A0AA43RKJ6</accession>
<dbReference type="SUPFAM" id="SSF51971">
    <property type="entry name" value="Nucleotide-binding domain"/>
    <property type="match status" value="1"/>
</dbReference>
<dbReference type="Gene3D" id="1.10.1060.10">
    <property type="entry name" value="Alpha-helical ferredoxin"/>
    <property type="match status" value="1"/>
</dbReference>
<dbReference type="GO" id="GO:0051536">
    <property type="term" value="F:iron-sulfur cluster binding"/>
    <property type="evidence" value="ECO:0007669"/>
    <property type="project" value="InterPro"/>
</dbReference>
<protein>
    <submittedName>
        <fullName evidence="3">FAD-dependent oxidoreductase</fullName>
    </submittedName>
</protein>
<evidence type="ECO:0000313" key="4">
    <source>
        <dbReference type="Proteomes" id="UP001168575"/>
    </source>
</evidence>
<dbReference type="AlphaFoldDB" id="A0AA43RKJ6"/>
<dbReference type="PRINTS" id="PR00419">
    <property type="entry name" value="ADXRDTASE"/>
</dbReference>
<proteinExistence type="predicted"/>
<reference evidence="3" key="1">
    <citation type="submission" date="2023-07" db="EMBL/GenBank/DDBJ databases">
        <title>Between Cages and Wild: Unraveling the Impact of Captivity on Animal Microbiomes and Antimicrobial Resistance.</title>
        <authorList>
            <person name="Schmartz G.P."/>
            <person name="Rehner J."/>
            <person name="Schuff M.J."/>
            <person name="Becker S.L."/>
            <person name="Kravczyk M."/>
            <person name="Gurevich A."/>
            <person name="Francke R."/>
            <person name="Mueller R."/>
            <person name="Keller V."/>
            <person name="Keller A."/>
        </authorList>
    </citation>
    <scope>NUCLEOTIDE SEQUENCE</scope>
    <source>
        <strain evidence="3">S12M_St_49</strain>
    </source>
</reference>
<dbReference type="PANTHER" id="PTHR42783:SF3">
    <property type="entry name" value="GLUTAMATE SYNTHASE [NADPH] SMALL CHAIN-RELATED"/>
    <property type="match status" value="1"/>
</dbReference>
<dbReference type="GO" id="GO:0016491">
    <property type="term" value="F:oxidoreductase activity"/>
    <property type="evidence" value="ECO:0007669"/>
    <property type="project" value="InterPro"/>
</dbReference>
<dbReference type="Gene3D" id="3.50.50.60">
    <property type="entry name" value="FAD/NAD(P)-binding domain"/>
    <property type="match status" value="2"/>
</dbReference>
<dbReference type="Proteomes" id="UP001168575">
    <property type="component" value="Unassembled WGS sequence"/>
</dbReference>
<dbReference type="PANTHER" id="PTHR42783">
    <property type="entry name" value="GLUTAMATE SYNTHASE [NADPH] SMALL CHAIN"/>
    <property type="match status" value="1"/>
</dbReference>
<dbReference type="InterPro" id="IPR028261">
    <property type="entry name" value="DPD_II"/>
</dbReference>